<gene>
    <name evidence="2" type="ORF">IM811_011853</name>
</gene>
<dbReference type="InterPro" id="IPR044053">
    <property type="entry name" value="AsaB-like"/>
</dbReference>
<reference evidence="2" key="1">
    <citation type="submission" date="2020-10" db="EMBL/GenBank/DDBJ databases">
        <title>High-Quality Genome Resource of Clonostachys rosea strain S41 by Oxford Nanopore Long-Read Sequencing.</title>
        <authorList>
            <person name="Wang H."/>
        </authorList>
    </citation>
    <scope>NUCLEOTIDE SEQUENCE</scope>
    <source>
        <strain evidence="2">S41</strain>
    </source>
</reference>
<proteinExistence type="inferred from homology"/>
<comment type="similarity">
    <text evidence="1">Belongs to the asaB hydroxylase/desaturase family.</text>
</comment>
<dbReference type="Proteomes" id="UP000616885">
    <property type="component" value="Unassembled WGS sequence"/>
</dbReference>
<accession>A0A8H7TQP9</accession>
<dbReference type="PANTHER" id="PTHR34598">
    <property type="entry name" value="BLL6449 PROTEIN"/>
    <property type="match status" value="1"/>
</dbReference>
<evidence type="ECO:0000313" key="3">
    <source>
        <dbReference type="Proteomes" id="UP000616885"/>
    </source>
</evidence>
<evidence type="ECO:0000313" key="2">
    <source>
        <dbReference type="EMBL" id="KAF9753095.1"/>
    </source>
</evidence>
<dbReference type="GO" id="GO:0016491">
    <property type="term" value="F:oxidoreductase activity"/>
    <property type="evidence" value="ECO:0007669"/>
    <property type="project" value="InterPro"/>
</dbReference>
<dbReference type="AlphaFoldDB" id="A0A8H7TQP9"/>
<comment type="caution">
    <text evidence="2">The sequence shown here is derived from an EMBL/GenBank/DDBJ whole genome shotgun (WGS) entry which is preliminary data.</text>
</comment>
<sequence length="310" mass="35725">MIRASTTRETYKHTTTGCALLSQALIASEDHVGDSFIASLKYLRRDPKYEREKPFSCLIDLTHVSGAEQTNIVSDSFDNIVIRDGRKHAPEFDLDKTGFELIDVGDHYPSSKFEDTEWLKQVYYPFIENLVIQRLGAKEARVFEHQLRYRHPGYGMPFTRGALHYDPPINQVHVDATQAAGLARFEKAWPKFSPDLLKERLRIINIWRPLVDAVKEWPLALCDFRSVDLEKDLRATDVITRNYIGESFAVHYSPDRLWYSILDQRYNEGWMIKILDTKPDAAHSVVHTAIDVGRSNQARKSCEIRLMVIG</sequence>
<dbReference type="NCBIfam" id="NF041278">
    <property type="entry name" value="CmcJ_NvfI_EfuI"/>
    <property type="match status" value="1"/>
</dbReference>
<evidence type="ECO:0000256" key="1">
    <source>
        <dbReference type="ARBA" id="ARBA00023604"/>
    </source>
</evidence>
<dbReference type="PANTHER" id="PTHR34598:SF3">
    <property type="entry name" value="OXIDOREDUCTASE AN1597"/>
    <property type="match status" value="1"/>
</dbReference>
<organism evidence="2 3">
    <name type="scientific">Bionectria ochroleuca</name>
    <name type="common">Gliocladium roseum</name>
    <dbReference type="NCBI Taxonomy" id="29856"/>
    <lineage>
        <taxon>Eukaryota</taxon>
        <taxon>Fungi</taxon>
        <taxon>Dikarya</taxon>
        <taxon>Ascomycota</taxon>
        <taxon>Pezizomycotina</taxon>
        <taxon>Sordariomycetes</taxon>
        <taxon>Hypocreomycetidae</taxon>
        <taxon>Hypocreales</taxon>
        <taxon>Bionectriaceae</taxon>
        <taxon>Clonostachys</taxon>
    </lineage>
</organism>
<protein>
    <submittedName>
        <fullName evidence="2">Uncharacterized protein</fullName>
    </submittedName>
</protein>
<name>A0A8H7TQP9_BIOOC</name>
<dbReference type="EMBL" id="JADCTT010000004">
    <property type="protein sequence ID" value="KAF9753095.1"/>
    <property type="molecule type" value="Genomic_DNA"/>
</dbReference>